<dbReference type="AlphaFoldDB" id="A0AAD1S674"/>
<evidence type="ECO:0000313" key="3">
    <source>
        <dbReference type="Proteomes" id="UP001295444"/>
    </source>
</evidence>
<proteinExistence type="predicted"/>
<evidence type="ECO:0000313" key="2">
    <source>
        <dbReference type="EMBL" id="CAH2292948.1"/>
    </source>
</evidence>
<dbReference type="EMBL" id="OW240916">
    <property type="protein sequence ID" value="CAH2292948.1"/>
    <property type="molecule type" value="Genomic_DNA"/>
</dbReference>
<reference evidence="2" key="1">
    <citation type="submission" date="2022-03" db="EMBL/GenBank/DDBJ databases">
        <authorList>
            <person name="Alioto T."/>
            <person name="Alioto T."/>
            <person name="Gomez Garrido J."/>
        </authorList>
    </citation>
    <scope>NUCLEOTIDE SEQUENCE</scope>
</reference>
<organism evidence="2 3">
    <name type="scientific">Pelobates cultripes</name>
    <name type="common">Western spadefoot toad</name>
    <dbReference type="NCBI Taxonomy" id="61616"/>
    <lineage>
        <taxon>Eukaryota</taxon>
        <taxon>Metazoa</taxon>
        <taxon>Chordata</taxon>
        <taxon>Craniata</taxon>
        <taxon>Vertebrata</taxon>
        <taxon>Euteleostomi</taxon>
        <taxon>Amphibia</taxon>
        <taxon>Batrachia</taxon>
        <taxon>Anura</taxon>
        <taxon>Pelobatoidea</taxon>
        <taxon>Pelobatidae</taxon>
        <taxon>Pelobates</taxon>
    </lineage>
</organism>
<dbReference type="Proteomes" id="UP001295444">
    <property type="component" value="Chromosome 05"/>
</dbReference>
<feature type="region of interest" description="Disordered" evidence="1">
    <location>
        <begin position="1"/>
        <end position="63"/>
    </location>
</feature>
<gene>
    <name evidence="2" type="ORF">PECUL_23A010918</name>
</gene>
<keyword evidence="3" id="KW-1185">Reference proteome</keyword>
<accession>A0AAD1S674</accession>
<protein>
    <submittedName>
        <fullName evidence="2">Uncharacterized protein</fullName>
    </submittedName>
</protein>
<sequence length="112" mass="11785">MTETQLASSRTTEEPTAKQGTEAGTSDTSANRSHTPNAAPCTKMATHRTTTSNEDTALHADSRSATELLSAHKTLQHIGEARAHLTPLLCHLLSGSLHAAKDSTTQPRNGVG</sequence>
<feature type="compositionally biased region" description="Polar residues" evidence="1">
    <location>
        <begin position="1"/>
        <end position="10"/>
    </location>
</feature>
<evidence type="ECO:0000256" key="1">
    <source>
        <dbReference type="SAM" id="MobiDB-lite"/>
    </source>
</evidence>
<feature type="compositionally biased region" description="Polar residues" evidence="1">
    <location>
        <begin position="18"/>
        <end position="36"/>
    </location>
</feature>
<name>A0AAD1S674_PELCU</name>